<accession>A0A2R4MDJ0</accession>
<proteinExistence type="predicted"/>
<dbReference type="STRING" id="1122213.GCA_000423365_01250"/>
<dbReference type="KEGG" id="mmyr:MXMO3_01540"/>
<dbReference type="RefSeq" id="WP_027834348.1">
    <property type="nucleotide sequence ID" value="NZ_CP021330.1"/>
</dbReference>
<organism evidence="1 2">
    <name type="scientific">Maritalea myrionectae</name>
    <dbReference type="NCBI Taxonomy" id="454601"/>
    <lineage>
        <taxon>Bacteria</taxon>
        <taxon>Pseudomonadati</taxon>
        <taxon>Pseudomonadota</taxon>
        <taxon>Alphaproteobacteria</taxon>
        <taxon>Hyphomicrobiales</taxon>
        <taxon>Devosiaceae</taxon>
        <taxon>Maritalea</taxon>
    </lineage>
</organism>
<name>A0A2R4MDJ0_9HYPH</name>
<dbReference type="Proteomes" id="UP000258927">
    <property type="component" value="Chromosome"/>
</dbReference>
<evidence type="ECO:0000313" key="1">
    <source>
        <dbReference type="EMBL" id="AVX04070.1"/>
    </source>
</evidence>
<dbReference type="Gene3D" id="3.90.1720.10">
    <property type="entry name" value="endopeptidase domain like (from Nostoc punctiforme)"/>
    <property type="match status" value="1"/>
</dbReference>
<dbReference type="EMBL" id="CP021330">
    <property type="protein sequence ID" value="AVX04070.1"/>
    <property type="molecule type" value="Genomic_DNA"/>
</dbReference>
<protein>
    <submittedName>
        <fullName evidence="1">Uncharacterized protein</fullName>
    </submittedName>
</protein>
<keyword evidence="2" id="KW-1185">Reference proteome</keyword>
<gene>
    <name evidence="1" type="ORF">MXMO3_01540</name>
</gene>
<dbReference type="AlphaFoldDB" id="A0A2R4MDJ0"/>
<evidence type="ECO:0000313" key="2">
    <source>
        <dbReference type="Proteomes" id="UP000258927"/>
    </source>
</evidence>
<sequence length="336" mass="38614">MTAQAGRIIEKGQAKIVGQPASTISPDDWPISQPYDVVFYRSRGPKSRVNVTFQHAFDLDAFKSSRKFTHCALVGSELTAIEAYPRAVKGYYTDMLHPGGVRFVPVIDLCYDSKNRYADFMVLRSPDLRSPDTFFGAESMMSAWRYIESKYSLRRFLGFGRGPKDNQNAKQIKEWLSCSDLVLKVLADSERFGMKFRERTTPSGLVAQLKMRGWQDVTADYAPERFEIKSRQYMQRFGLSGANRAGVDIFALKMAWNLGTFGQSIQRQQYMVEEYINRRLSNIWHHDDDAKSFLERFTADHAMGVLKQIRSLRADDFGDHIDPLLAELSQKRHFLK</sequence>
<reference evidence="1 2" key="1">
    <citation type="submission" date="2017-05" db="EMBL/GenBank/DDBJ databases">
        <title>Genome Analysis of Maritalea myrionectae HL2708#5.</title>
        <authorList>
            <consortium name="Cotde Inc.-PKNU"/>
            <person name="Jang D."/>
            <person name="Oh H.-M."/>
        </authorList>
    </citation>
    <scope>NUCLEOTIDE SEQUENCE [LARGE SCALE GENOMIC DNA]</scope>
    <source>
        <strain evidence="1 2">HL2708#5</strain>
    </source>
</reference>